<dbReference type="RefSeq" id="WP_103999354.1">
    <property type="nucleotide sequence ID" value="NZ_FNVP01000003.1"/>
</dbReference>
<dbReference type="EMBL" id="FNVP01000003">
    <property type="protein sequence ID" value="SEF88528.1"/>
    <property type="molecule type" value="Genomic_DNA"/>
</dbReference>
<dbReference type="Gene3D" id="3.30.870.10">
    <property type="entry name" value="Endonuclease Chain A"/>
    <property type="match status" value="2"/>
</dbReference>
<dbReference type="PANTHER" id="PTHR21248:SF22">
    <property type="entry name" value="PHOSPHOLIPASE D"/>
    <property type="match status" value="1"/>
</dbReference>
<dbReference type="Pfam" id="PF13091">
    <property type="entry name" value="PLDc_2"/>
    <property type="match status" value="2"/>
</dbReference>
<dbReference type="AlphaFoldDB" id="A0A1H5VNQ8"/>
<dbReference type="PANTHER" id="PTHR21248">
    <property type="entry name" value="CARDIOLIPIN SYNTHASE"/>
    <property type="match status" value="1"/>
</dbReference>
<sequence length="384" mass="44356">MPHNKNINVVSENIALVHSGEDYFSRLESIIRNSQFEIHMQIYLFENDATGKRIISALKEAASRQVKIYLLLDGLGSLSFPSEIRYDLEISGINFRFFAPLFSSYTFYLGRRLHQKVVVADRKVALIGGINIADKYHGTATEPSWLDYAIQLNGEIAKPIQELCNAIFLKKTRLHSQKIKSVFHLQEDISVYILQNDWLKRKNEISNAYIKSICNAKEEITIMGSYFLPGRRIIQALKKAAKNKVKIKLILSGISDLPMTRRATCYLYSKLLSYNIELYEWNNSILHGKAAVIDNYWTTVGSFNLNNLSSYGSIEMNVEINSTVFSKMYQEELNEIIAHCQKITPETLEIKNTTFTKFINWISYYITRIIEIVVTFTPYKRFYN</sequence>
<dbReference type="OrthoDB" id="9762009at2"/>
<evidence type="ECO:0000313" key="2">
    <source>
        <dbReference type="EMBL" id="SEF88528.1"/>
    </source>
</evidence>
<dbReference type="InterPro" id="IPR025202">
    <property type="entry name" value="PLD-like_dom"/>
</dbReference>
<dbReference type="Proteomes" id="UP000236737">
    <property type="component" value="Unassembled WGS sequence"/>
</dbReference>
<feature type="domain" description="PLD phosphodiesterase" evidence="1">
    <location>
        <begin position="109"/>
        <end position="136"/>
    </location>
</feature>
<dbReference type="InterPro" id="IPR001736">
    <property type="entry name" value="PLipase_D/transphosphatidylase"/>
</dbReference>
<reference evidence="3" key="1">
    <citation type="submission" date="2016-10" db="EMBL/GenBank/DDBJ databases">
        <authorList>
            <person name="Varghese N."/>
            <person name="Submissions S."/>
        </authorList>
    </citation>
    <scope>NUCLEOTIDE SEQUENCE [LARGE SCALE GENOMIC DNA]</scope>
    <source>
        <strain evidence="3">CGMCC 1.9230</strain>
    </source>
</reference>
<proteinExistence type="predicted"/>
<dbReference type="SMART" id="SM00155">
    <property type="entry name" value="PLDc"/>
    <property type="match status" value="2"/>
</dbReference>
<protein>
    <submittedName>
        <fullName evidence="2">Putative cardiolipin synthase</fullName>
    </submittedName>
</protein>
<evidence type="ECO:0000259" key="1">
    <source>
        <dbReference type="PROSITE" id="PS50035"/>
    </source>
</evidence>
<name>A0A1H5VNQ8_9FLAO</name>
<dbReference type="GO" id="GO:0032049">
    <property type="term" value="P:cardiolipin biosynthetic process"/>
    <property type="evidence" value="ECO:0007669"/>
    <property type="project" value="UniProtKB-ARBA"/>
</dbReference>
<dbReference type="PROSITE" id="PS50035">
    <property type="entry name" value="PLD"/>
    <property type="match status" value="2"/>
</dbReference>
<dbReference type="SUPFAM" id="SSF56024">
    <property type="entry name" value="Phospholipase D/nuclease"/>
    <property type="match status" value="2"/>
</dbReference>
<gene>
    <name evidence="2" type="ORF">SAMN04488130_103281</name>
</gene>
<organism evidence="2 3">
    <name type="scientific">Flavobacterium urumqiense</name>
    <dbReference type="NCBI Taxonomy" id="935224"/>
    <lineage>
        <taxon>Bacteria</taxon>
        <taxon>Pseudomonadati</taxon>
        <taxon>Bacteroidota</taxon>
        <taxon>Flavobacteriia</taxon>
        <taxon>Flavobacteriales</taxon>
        <taxon>Flavobacteriaceae</taxon>
        <taxon>Flavobacterium</taxon>
    </lineage>
</organism>
<dbReference type="GO" id="GO:0030572">
    <property type="term" value="F:phosphatidyltransferase activity"/>
    <property type="evidence" value="ECO:0007669"/>
    <property type="project" value="UniProtKB-ARBA"/>
</dbReference>
<accession>A0A1H5VNQ8</accession>
<feature type="domain" description="PLD phosphodiesterase" evidence="1">
    <location>
        <begin position="282"/>
        <end position="309"/>
    </location>
</feature>
<evidence type="ECO:0000313" key="3">
    <source>
        <dbReference type="Proteomes" id="UP000236737"/>
    </source>
</evidence>
<keyword evidence="3" id="KW-1185">Reference proteome</keyword>